<dbReference type="EMBL" id="QKZV01000002">
    <property type="protein sequence ID" value="PZX64380.1"/>
    <property type="molecule type" value="Genomic_DNA"/>
</dbReference>
<dbReference type="AlphaFoldDB" id="A0A2W7S0Q9"/>
<evidence type="ECO:0000313" key="3">
    <source>
        <dbReference type="Proteomes" id="UP000249720"/>
    </source>
</evidence>
<accession>A0A2W7S0Q9</accession>
<protein>
    <submittedName>
        <fullName evidence="2">Integrase-like protein</fullName>
    </submittedName>
</protein>
<dbReference type="InterPro" id="IPR001584">
    <property type="entry name" value="Integrase_cat-core"/>
</dbReference>
<evidence type="ECO:0000259" key="1">
    <source>
        <dbReference type="Pfam" id="PF13683"/>
    </source>
</evidence>
<dbReference type="OrthoDB" id="930609at2"/>
<dbReference type="Pfam" id="PF13683">
    <property type="entry name" value="rve_3"/>
    <property type="match status" value="1"/>
</dbReference>
<keyword evidence="3" id="KW-1185">Reference proteome</keyword>
<evidence type="ECO:0000313" key="2">
    <source>
        <dbReference type="EMBL" id="PZX64380.1"/>
    </source>
</evidence>
<reference evidence="2 3" key="1">
    <citation type="submission" date="2018-06" db="EMBL/GenBank/DDBJ databases">
        <title>Genomic Encyclopedia of Archaeal and Bacterial Type Strains, Phase II (KMG-II): from individual species to whole genera.</title>
        <authorList>
            <person name="Goeker M."/>
        </authorList>
    </citation>
    <scope>NUCLEOTIDE SEQUENCE [LARGE SCALE GENOMIC DNA]</scope>
    <source>
        <strain evidence="2 3">DSM 23241</strain>
    </source>
</reference>
<feature type="domain" description="Integrase catalytic" evidence="1">
    <location>
        <begin position="2"/>
        <end position="34"/>
    </location>
</feature>
<sequence>YLFYRLLEVREQIEQWRIDYNTDRPHKSLGYSSPIKFAEEHYKRLSVDISLYPKKANANHSLIEESRLVDKVIEKQKISTLEISN</sequence>
<comment type="caution">
    <text evidence="2">The sequence shown here is derived from an EMBL/GenBank/DDBJ whole genome shotgun (WGS) entry which is preliminary data.</text>
</comment>
<proteinExistence type="predicted"/>
<dbReference type="RefSeq" id="WP_146250361.1">
    <property type="nucleotide sequence ID" value="NZ_QKZV01000002.1"/>
</dbReference>
<organism evidence="2 3">
    <name type="scientific">Hydrotalea sandarakina</name>
    <dbReference type="NCBI Taxonomy" id="1004304"/>
    <lineage>
        <taxon>Bacteria</taxon>
        <taxon>Pseudomonadati</taxon>
        <taxon>Bacteroidota</taxon>
        <taxon>Chitinophagia</taxon>
        <taxon>Chitinophagales</taxon>
        <taxon>Chitinophagaceae</taxon>
        <taxon>Hydrotalea</taxon>
    </lineage>
</organism>
<dbReference type="Proteomes" id="UP000249720">
    <property type="component" value="Unassembled WGS sequence"/>
</dbReference>
<gene>
    <name evidence="2" type="ORF">LX80_00576</name>
</gene>
<dbReference type="GO" id="GO:0015074">
    <property type="term" value="P:DNA integration"/>
    <property type="evidence" value="ECO:0007669"/>
    <property type="project" value="InterPro"/>
</dbReference>
<name>A0A2W7S0Q9_9BACT</name>
<feature type="non-terminal residue" evidence="2">
    <location>
        <position position="1"/>
    </location>
</feature>